<dbReference type="Proteomes" id="UP000806522">
    <property type="component" value="Unassembled WGS sequence"/>
</dbReference>
<dbReference type="InterPro" id="IPR023997">
    <property type="entry name" value="TonB-dep_OMP_SusC/RagA_CS"/>
</dbReference>
<keyword evidence="3 7" id="KW-1134">Transmembrane beta strand</keyword>
<dbReference type="InterPro" id="IPR008969">
    <property type="entry name" value="CarboxyPept-like_regulatory"/>
</dbReference>
<accession>A0A9D5S9D9</accession>
<dbReference type="AlphaFoldDB" id="A0A9D5S9D9"/>
<keyword evidence="9" id="KW-0675">Receptor</keyword>
<dbReference type="Gene3D" id="2.60.40.1120">
    <property type="entry name" value="Carboxypeptidase-like, regulatory domain"/>
    <property type="match status" value="1"/>
</dbReference>
<evidence type="ECO:0000259" key="8">
    <source>
        <dbReference type="Pfam" id="PF07715"/>
    </source>
</evidence>
<comment type="subcellular location">
    <subcellularLocation>
        <location evidence="1 7">Cell outer membrane</location>
        <topology evidence="1 7">Multi-pass membrane protein</topology>
    </subcellularLocation>
</comment>
<dbReference type="InterPro" id="IPR039426">
    <property type="entry name" value="TonB-dep_rcpt-like"/>
</dbReference>
<evidence type="ECO:0000256" key="7">
    <source>
        <dbReference type="PROSITE-ProRule" id="PRU01360"/>
    </source>
</evidence>
<dbReference type="Pfam" id="PF07715">
    <property type="entry name" value="Plug"/>
    <property type="match status" value="1"/>
</dbReference>
<evidence type="ECO:0000256" key="6">
    <source>
        <dbReference type="ARBA" id="ARBA00023237"/>
    </source>
</evidence>
<protein>
    <submittedName>
        <fullName evidence="9">TonB-dependent receptor</fullName>
    </submittedName>
</protein>
<dbReference type="InterPro" id="IPR036942">
    <property type="entry name" value="Beta-barrel_TonB_sf"/>
</dbReference>
<comment type="similarity">
    <text evidence="7">Belongs to the TonB-dependent receptor family.</text>
</comment>
<dbReference type="PROSITE" id="PS52016">
    <property type="entry name" value="TONB_DEPENDENT_REC_3"/>
    <property type="match status" value="1"/>
</dbReference>
<evidence type="ECO:0000256" key="2">
    <source>
        <dbReference type="ARBA" id="ARBA00022448"/>
    </source>
</evidence>
<keyword evidence="2 7" id="KW-0813">Transport</keyword>
<dbReference type="InterPro" id="IPR037066">
    <property type="entry name" value="Plug_dom_sf"/>
</dbReference>
<evidence type="ECO:0000313" key="10">
    <source>
        <dbReference type="Proteomes" id="UP000806522"/>
    </source>
</evidence>
<name>A0A9D5S9D9_XYLRU</name>
<sequence>MTELKQKSNYSFVYEKSDIDTEKKVTVAASDLKQAVSQILAGQPVTYEIHGKNIIIKKKANATNQQKPSANFQVSGLVKDAAGEPVIGATIIEMGTSNGTLSDMDGGFTMKVSEGAMLRITYIGYKTQELRASRDLKITLQEDSKLMDEVVVVGYGVQKKSDLTGSVASINSKSLEGRPQPNIIQSLQGMVPGLNVTLTGSDAEGSSTTTRIRGTKSITADSKPLIILDGVPFDGPWSEINPNDIESIEILKDASSAAIYGARGANGVILVTSKRGDAGRLTVSYNTYLVLDKPINLPNLMDGDEFWKYKEEALRLANTTTPTADNPTPWMGAFTATELAMHEAGESNDWLDLVTRTGVKQQHNLSLRGGASKTSYFISLNYVKNKGTAIGNEFQRYNIRFNLDQQFTSWLKFSTSTQLGRYDRSGSSASFWRAFEMPPITKAYNADGTIPNASWEDSSEAFAVNPLSSLNNKTKDIRVKVITNNAIDISIPFIKGLSYKLNTGFTYANSSWKQYQGLDTYYGARTNGTLNTDDWHTEDWLIENIITYNREFGKHRLFVTGLYSAQSHEYEQNTMEGKGFPNDVMYYYQMSKAATASGSSNYTKENHISQMGRINYSYDERYLLTLTARRDGYSAFGSETKFGVFPSLAMGWNISNESFIKDKPIGQVISNLKYRLSWGKNGNEAIGAYTTLPNLSTFNYLKDDHSASYGFYPSKLASPNLGWETTTSVNTGIDVALWNGRIRSTFDMYWSRTNNLLLDRSIPTINGTGTITENRGKTKGNGWEWQITSNNIATKDFSWSTTLNLSHYHNEIVNVGLFDENGNAIDDVASRKFIGQPINVNFDYHFIGVWQIEDPSNPEGAQDSRNPFSIPGYMKYEDLNGDGVINTEDRKIIGSTEPTINMGLMNNLSYKDFYLSFFLTAQLGQTANNALYDCSTMSYRQNRLMVNFWTPENPTNDYPKNSLDTSVNPMSSLFYEKTDYLRLADLTFGYRVPQTLLKSFFISRVEAYVNIKNLFTWTSWTGMDPEFIAEQYANPPVRSFTFGLKLDI</sequence>
<dbReference type="SUPFAM" id="SSF56935">
    <property type="entry name" value="Porins"/>
    <property type="match status" value="1"/>
</dbReference>
<dbReference type="NCBIfam" id="TIGR04056">
    <property type="entry name" value="OMP_RagA_SusC"/>
    <property type="match status" value="1"/>
</dbReference>
<keyword evidence="5 7" id="KW-0472">Membrane</keyword>
<evidence type="ECO:0000256" key="5">
    <source>
        <dbReference type="ARBA" id="ARBA00023136"/>
    </source>
</evidence>
<proteinExistence type="inferred from homology"/>
<dbReference type="Gene3D" id="2.40.170.20">
    <property type="entry name" value="TonB-dependent receptor, beta-barrel domain"/>
    <property type="match status" value="1"/>
</dbReference>
<keyword evidence="6 7" id="KW-0998">Cell outer membrane</keyword>
<keyword evidence="4 7" id="KW-0812">Transmembrane</keyword>
<evidence type="ECO:0000256" key="4">
    <source>
        <dbReference type="ARBA" id="ARBA00022692"/>
    </source>
</evidence>
<dbReference type="InterPro" id="IPR012910">
    <property type="entry name" value="Plug_dom"/>
</dbReference>
<dbReference type="Pfam" id="PF13715">
    <property type="entry name" value="CarbopepD_reg_2"/>
    <property type="match status" value="1"/>
</dbReference>
<gene>
    <name evidence="9" type="ORF">E7101_14345</name>
</gene>
<organism evidence="9 10">
    <name type="scientific">Xylanibacter ruminicola</name>
    <name type="common">Prevotella ruminicola</name>
    <dbReference type="NCBI Taxonomy" id="839"/>
    <lineage>
        <taxon>Bacteria</taxon>
        <taxon>Pseudomonadati</taxon>
        <taxon>Bacteroidota</taxon>
        <taxon>Bacteroidia</taxon>
        <taxon>Bacteroidales</taxon>
        <taxon>Prevotellaceae</taxon>
        <taxon>Xylanibacter</taxon>
    </lineage>
</organism>
<evidence type="ECO:0000256" key="1">
    <source>
        <dbReference type="ARBA" id="ARBA00004571"/>
    </source>
</evidence>
<reference evidence="9" key="1">
    <citation type="submission" date="2019-04" db="EMBL/GenBank/DDBJ databases">
        <title>Evolution of Biomass-Degrading Anaerobic Consortia Revealed by Metagenomics.</title>
        <authorList>
            <person name="Peng X."/>
        </authorList>
    </citation>
    <scope>NUCLEOTIDE SEQUENCE</scope>
    <source>
        <strain evidence="9">SIG140</strain>
    </source>
</reference>
<comment type="caution">
    <text evidence="9">The sequence shown here is derived from an EMBL/GenBank/DDBJ whole genome shotgun (WGS) entry which is preliminary data.</text>
</comment>
<feature type="domain" description="TonB-dependent receptor plug" evidence="8">
    <location>
        <begin position="160"/>
        <end position="268"/>
    </location>
</feature>
<evidence type="ECO:0000313" key="9">
    <source>
        <dbReference type="EMBL" id="MBE6272104.1"/>
    </source>
</evidence>
<dbReference type="InterPro" id="IPR023996">
    <property type="entry name" value="TonB-dep_OMP_SusC/RagA"/>
</dbReference>
<dbReference type="GO" id="GO:0009279">
    <property type="term" value="C:cell outer membrane"/>
    <property type="evidence" value="ECO:0007669"/>
    <property type="project" value="UniProtKB-SubCell"/>
</dbReference>
<dbReference type="SUPFAM" id="SSF49464">
    <property type="entry name" value="Carboxypeptidase regulatory domain-like"/>
    <property type="match status" value="1"/>
</dbReference>
<dbReference type="EMBL" id="SUYC01000024">
    <property type="protein sequence ID" value="MBE6272104.1"/>
    <property type="molecule type" value="Genomic_DNA"/>
</dbReference>
<evidence type="ECO:0000256" key="3">
    <source>
        <dbReference type="ARBA" id="ARBA00022452"/>
    </source>
</evidence>
<dbReference type="NCBIfam" id="TIGR04057">
    <property type="entry name" value="SusC_RagA_signa"/>
    <property type="match status" value="1"/>
</dbReference>
<dbReference type="Gene3D" id="2.170.130.10">
    <property type="entry name" value="TonB-dependent receptor, plug domain"/>
    <property type="match status" value="1"/>
</dbReference>